<evidence type="ECO:0000256" key="6">
    <source>
        <dbReference type="ARBA" id="ARBA00022741"/>
    </source>
</evidence>
<comment type="similarity">
    <text evidence="1">Belongs to the protein kinase superfamily. CAMK Ser/Thr protein kinase family. NIM1 subfamily.</text>
</comment>
<comment type="caution">
    <text evidence="14">The sequence shown here is derived from an EMBL/GenBank/DDBJ whole genome shotgun (WGS) entry which is preliminary data.</text>
</comment>
<comment type="catalytic activity">
    <reaction evidence="10">
        <text>L-seryl-[protein] + ATP = O-phospho-L-seryl-[protein] + ADP + H(+)</text>
        <dbReference type="Rhea" id="RHEA:17989"/>
        <dbReference type="Rhea" id="RHEA-COMP:9863"/>
        <dbReference type="Rhea" id="RHEA-COMP:11604"/>
        <dbReference type="ChEBI" id="CHEBI:15378"/>
        <dbReference type="ChEBI" id="CHEBI:29999"/>
        <dbReference type="ChEBI" id="CHEBI:30616"/>
        <dbReference type="ChEBI" id="CHEBI:83421"/>
        <dbReference type="ChEBI" id="CHEBI:456216"/>
        <dbReference type="EC" id="2.7.11.1"/>
    </reaction>
</comment>
<dbReference type="Pfam" id="PF16797">
    <property type="entry name" value="Fungal_KA1"/>
    <property type="match status" value="1"/>
</dbReference>
<feature type="compositionally biased region" description="Polar residues" evidence="12">
    <location>
        <begin position="587"/>
        <end position="603"/>
    </location>
</feature>
<dbReference type="PROSITE" id="PS00108">
    <property type="entry name" value="PROTEIN_KINASE_ST"/>
    <property type="match status" value="1"/>
</dbReference>
<reference evidence="14 15" key="1">
    <citation type="journal article" date="2014" name="Genome Announc.">
        <title>Draft genome sequence of the pathogenic fungus Scedosporium apiospermum.</title>
        <authorList>
            <person name="Vandeputte P."/>
            <person name="Ghamrawi S."/>
            <person name="Rechenmann M."/>
            <person name="Iltis A."/>
            <person name="Giraud S."/>
            <person name="Fleury M."/>
            <person name="Thornton C."/>
            <person name="Delhaes L."/>
            <person name="Meyer W."/>
            <person name="Papon N."/>
            <person name="Bouchara J.P."/>
        </authorList>
    </citation>
    <scope>NUCLEOTIDE SEQUENCE [LARGE SCALE GENOMIC DNA]</scope>
    <source>
        <strain evidence="14 15">IHEM 14462</strain>
    </source>
</reference>
<dbReference type="SMART" id="SM00220">
    <property type="entry name" value="S_TKc"/>
    <property type="match status" value="1"/>
</dbReference>
<evidence type="ECO:0000313" key="14">
    <source>
        <dbReference type="EMBL" id="KEZ39328.1"/>
    </source>
</evidence>
<keyword evidence="7" id="KW-0418">Kinase</keyword>
<sequence>MSSPYEVNWEEMLSRRVLYPPDARLRRPGLERLDDQLAHEGERAFEELEAVDESHGEGHEESHGQSHRESRSEDPPPADGSPESPGPKQERVGRIFFHSKQRAGPLNFRDHEEPISAHPEKIKSRIGPWVLGDHLGKGATGSVKLCRHRVTRQLAAVKILPKHSARLIQAASIINFDQQDSSLPDGAEGRRRIPISIEREVAMLKLIQHPNITKLYDIWENGSQIYLVLEYIDNGDLYHYITLNGPFAEVNGVRVFRQIMSAMSYCHDLKICHRDLKPENILLSSDGHIKIADFGMAALHQTAGHQLSTCCGSPHYAAPEVLTGQLYSGYKVDIWSMGVILYAILSGLLPFADDDTEVLLQKIKVGDFVFPSFISHHAKDLIARILQNNPNKRISIESMWRHPLVNKYHIVDDLTEENGLPFQYRKNFEGKAIPPSEIDIELVRQLRSLWHSFTTEELKVALSSDEPNDQKVFYHLLQQYRERQLEDFDPDIAHARSDYHHLRPSAWKEKRTTREFINEGDGLSRSVSRITVVSSVADTDAGTVATYDPFNACHSPLERRPSQISRARVTVHRPEASQPEGDDSLLSGVSSPFYPSTRSNSPNPVDHPTWRGFHGLGRIDEKLSSASTTPSPKKAPYSRCVPIRRKRGVDFSQLRGRPAQKKNKAEIEAQSHKRRSLYQESDDSGTPRPDSDVLPADEGWPPLRVVKRKPVPILTDREVMTNEEVRRVSHKLAMDCDEAFGGSVLVESSFLDVAGPSRNSTPLAASLGSRYMSNKSTPSNPDTPWLDRPLPPLPPSSKTSTPSPVTEGPPIVPNRTSSQGENRARQGMVVGRITRRSMPVLSEPIDSPVTSDPHRPAMGKARASRNFSGPAKRHRSALIPMGPENGGRPRLTRSDNPDLTNAEDRGLDYLSRADNTIRVVIATPKANPFRQHSADASSFRARVASQSQSRLDSAETLTNLDMAPPTTANWTTRGDSQTHPSDWVDEESHNDTELHGWFAGLDVSSNSGDADTLAPTPPPKTSESGTIQPAGRSCSQQDQKPEAASPGGRRRSILARKNKRNFGFKFWKLPMPRPKLKRSRGFDHENEEPLFEPRGKDEGAECGRYEVAVNNGHPGDAPGQRNIEVQPSWLARIFRVKPVVEYLCVTISYIEARNEAVSVLQDWAKYGVEDLEIHEDRSIVFARINRKNYLRLREASIAIEFIQAWEDGNPTPLCIIRFTQERGAASSLREVLRTTRGVLEGKDVILKNKQLEKRLIQTLNS</sequence>
<evidence type="ECO:0000256" key="3">
    <source>
        <dbReference type="ARBA" id="ARBA00022527"/>
    </source>
</evidence>
<evidence type="ECO:0000256" key="5">
    <source>
        <dbReference type="ARBA" id="ARBA00022679"/>
    </source>
</evidence>
<dbReference type="PANTHER" id="PTHR24346:SF110">
    <property type="entry name" value="NON-SPECIFIC SERINE_THREONINE PROTEIN KINASE"/>
    <property type="match status" value="1"/>
</dbReference>
<protein>
    <recommendedName>
        <fullName evidence="2">non-specific serine/threonine protein kinase</fullName>
        <ecNumber evidence="2">2.7.11.1</ecNumber>
    </recommendedName>
</protein>
<feature type="region of interest" description="Disordered" evidence="12">
    <location>
        <begin position="842"/>
        <end position="903"/>
    </location>
</feature>
<feature type="compositionally biased region" description="Polar residues" evidence="12">
    <location>
        <begin position="1021"/>
        <end position="1038"/>
    </location>
</feature>
<feature type="region of interest" description="Disordered" evidence="12">
    <location>
        <begin position="551"/>
        <end position="614"/>
    </location>
</feature>
<feature type="compositionally biased region" description="Basic and acidic residues" evidence="12">
    <location>
        <begin position="35"/>
        <end position="74"/>
    </location>
</feature>
<dbReference type="Gene3D" id="1.10.510.10">
    <property type="entry name" value="Transferase(Phosphotransferase) domain 1"/>
    <property type="match status" value="1"/>
</dbReference>
<evidence type="ECO:0000256" key="2">
    <source>
        <dbReference type="ARBA" id="ARBA00012513"/>
    </source>
</evidence>
<dbReference type="FunFam" id="1.10.510.10:FF:000571">
    <property type="entry name" value="Maternal embryonic leucine zipper kinase"/>
    <property type="match status" value="1"/>
</dbReference>
<keyword evidence="6 11" id="KW-0547">Nucleotide-binding</keyword>
<dbReference type="Gene3D" id="3.30.310.220">
    <property type="entry name" value="Fungal kinase associated-1 domain"/>
    <property type="match status" value="1"/>
</dbReference>
<dbReference type="Proteomes" id="UP000028545">
    <property type="component" value="Unassembled WGS sequence"/>
</dbReference>
<comment type="catalytic activity">
    <reaction evidence="9">
        <text>L-threonyl-[protein] + ATP = O-phospho-L-threonyl-[protein] + ADP + H(+)</text>
        <dbReference type="Rhea" id="RHEA:46608"/>
        <dbReference type="Rhea" id="RHEA-COMP:11060"/>
        <dbReference type="Rhea" id="RHEA-COMP:11605"/>
        <dbReference type="ChEBI" id="CHEBI:15378"/>
        <dbReference type="ChEBI" id="CHEBI:30013"/>
        <dbReference type="ChEBI" id="CHEBI:30616"/>
        <dbReference type="ChEBI" id="CHEBI:61977"/>
        <dbReference type="ChEBI" id="CHEBI:456216"/>
        <dbReference type="EC" id="2.7.11.1"/>
    </reaction>
</comment>
<evidence type="ECO:0000256" key="12">
    <source>
        <dbReference type="SAM" id="MobiDB-lite"/>
    </source>
</evidence>
<evidence type="ECO:0000259" key="13">
    <source>
        <dbReference type="PROSITE" id="PS50011"/>
    </source>
</evidence>
<dbReference type="SUPFAM" id="SSF56112">
    <property type="entry name" value="Protein kinase-like (PK-like)"/>
    <property type="match status" value="1"/>
</dbReference>
<keyword evidence="15" id="KW-1185">Reference proteome</keyword>
<dbReference type="InterPro" id="IPR008271">
    <property type="entry name" value="Ser/Thr_kinase_AS"/>
</dbReference>
<accession>A0A084FW66</accession>
<feature type="region of interest" description="Disordered" evidence="12">
    <location>
        <begin position="960"/>
        <end position="1054"/>
    </location>
</feature>
<evidence type="ECO:0000256" key="1">
    <source>
        <dbReference type="ARBA" id="ARBA00010791"/>
    </source>
</evidence>
<dbReference type="GO" id="GO:0005938">
    <property type="term" value="C:cell cortex"/>
    <property type="evidence" value="ECO:0007669"/>
    <property type="project" value="UniProtKB-ARBA"/>
</dbReference>
<evidence type="ECO:0000256" key="10">
    <source>
        <dbReference type="ARBA" id="ARBA00048679"/>
    </source>
</evidence>
<dbReference type="EC" id="2.7.11.1" evidence="2"/>
<feature type="region of interest" description="Disordered" evidence="12">
    <location>
        <begin position="1076"/>
        <end position="1097"/>
    </location>
</feature>
<dbReference type="InterPro" id="IPR000719">
    <property type="entry name" value="Prot_kinase_dom"/>
</dbReference>
<dbReference type="KEGG" id="sapo:SAPIO_CDS10018"/>
<dbReference type="GO" id="GO:0004674">
    <property type="term" value="F:protein serine/threonine kinase activity"/>
    <property type="evidence" value="ECO:0007669"/>
    <property type="project" value="UniProtKB-KW"/>
</dbReference>
<dbReference type="InterPro" id="IPR017441">
    <property type="entry name" value="Protein_kinase_ATP_BS"/>
</dbReference>
<dbReference type="GO" id="GO:0035556">
    <property type="term" value="P:intracellular signal transduction"/>
    <property type="evidence" value="ECO:0007669"/>
    <property type="project" value="TreeGrafter"/>
</dbReference>
<organism evidence="14 15">
    <name type="scientific">Pseudallescheria apiosperma</name>
    <name type="common">Scedosporium apiospermum</name>
    <dbReference type="NCBI Taxonomy" id="563466"/>
    <lineage>
        <taxon>Eukaryota</taxon>
        <taxon>Fungi</taxon>
        <taxon>Dikarya</taxon>
        <taxon>Ascomycota</taxon>
        <taxon>Pezizomycotina</taxon>
        <taxon>Sordariomycetes</taxon>
        <taxon>Hypocreomycetidae</taxon>
        <taxon>Microascales</taxon>
        <taxon>Microascaceae</taxon>
        <taxon>Scedosporium</taxon>
    </lineage>
</organism>
<evidence type="ECO:0000313" key="15">
    <source>
        <dbReference type="Proteomes" id="UP000028545"/>
    </source>
</evidence>
<proteinExistence type="inferred from homology"/>
<feature type="region of interest" description="Disordered" evidence="12">
    <location>
        <begin position="623"/>
        <end position="642"/>
    </location>
</feature>
<dbReference type="InterPro" id="IPR043024">
    <property type="entry name" value="KA1_sf_fungal"/>
</dbReference>
<dbReference type="EMBL" id="JOWA01000154">
    <property type="protein sequence ID" value="KEZ39328.1"/>
    <property type="molecule type" value="Genomic_DNA"/>
</dbReference>
<evidence type="ECO:0000256" key="4">
    <source>
        <dbReference type="ARBA" id="ARBA00022553"/>
    </source>
</evidence>
<dbReference type="PANTHER" id="PTHR24346">
    <property type="entry name" value="MAP/MICROTUBULE AFFINITY-REGULATING KINASE"/>
    <property type="match status" value="1"/>
</dbReference>
<feature type="region of interest" description="Disordered" evidence="12">
    <location>
        <begin position="35"/>
        <end position="90"/>
    </location>
</feature>
<feature type="compositionally biased region" description="Polar residues" evidence="12">
    <location>
        <begin position="771"/>
        <end position="780"/>
    </location>
</feature>
<dbReference type="AlphaFoldDB" id="A0A084FW66"/>
<dbReference type="OrthoDB" id="504170at2759"/>
<keyword evidence="3" id="KW-0723">Serine/threonine-protein kinase</keyword>
<dbReference type="Pfam" id="PF00069">
    <property type="entry name" value="Pkinase"/>
    <property type="match status" value="1"/>
</dbReference>
<dbReference type="PROSITE" id="PS50011">
    <property type="entry name" value="PROTEIN_KINASE_DOM"/>
    <property type="match status" value="1"/>
</dbReference>
<dbReference type="RefSeq" id="XP_016639127.1">
    <property type="nucleotide sequence ID" value="XM_016783681.1"/>
</dbReference>
<feature type="compositionally biased region" description="Basic and acidic residues" evidence="12">
    <location>
        <begin position="892"/>
        <end position="903"/>
    </location>
</feature>
<keyword evidence="8 11" id="KW-0067">ATP-binding</keyword>
<feature type="domain" description="Protein kinase" evidence="13">
    <location>
        <begin position="129"/>
        <end position="405"/>
    </location>
</feature>
<evidence type="ECO:0000256" key="11">
    <source>
        <dbReference type="PROSITE-ProRule" id="PRU10141"/>
    </source>
</evidence>
<keyword evidence="4" id="KW-0597">Phosphoprotein</keyword>
<dbReference type="PROSITE" id="PS00107">
    <property type="entry name" value="PROTEIN_KINASE_ATP"/>
    <property type="match status" value="1"/>
</dbReference>
<feature type="compositionally biased region" description="Polar residues" evidence="12">
    <location>
        <begin position="966"/>
        <end position="980"/>
    </location>
</feature>
<evidence type="ECO:0000256" key="7">
    <source>
        <dbReference type="ARBA" id="ARBA00022777"/>
    </source>
</evidence>
<feature type="binding site" evidence="11">
    <location>
        <position position="158"/>
    </location>
    <ligand>
        <name>ATP</name>
        <dbReference type="ChEBI" id="CHEBI:30616"/>
    </ligand>
</feature>
<dbReference type="InterPro" id="IPR011009">
    <property type="entry name" value="Kinase-like_dom_sf"/>
</dbReference>
<dbReference type="GO" id="GO:0005524">
    <property type="term" value="F:ATP binding"/>
    <property type="evidence" value="ECO:0007669"/>
    <property type="project" value="UniProtKB-UniRule"/>
</dbReference>
<keyword evidence="5" id="KW-0808">Transferase</keyword>
<dbReference type="HOGENOM" id="CLU_004222_0_0_1"/>
<feature type="region of interest" description="Disordered" evidence="12">
    <location>
        <begin position="648"/>
        <end position="701"/>
    </location>
</feature>
<feature type="region of interest" description="Disordered" evidence="12">
    <location>
        <begin position="768"/>
        <end position="826"/>
    </location>
</feature>
<evidence type="ECO:0000256" key="9">
    <source>
        <dbReference type="ARBA" id="ARBA00047899"/>
    </source>
</evidence>
<dbReference type="InterPro" id="IPR031850">
    <property type="entry name" value="Fungal_KA1_dom"/>
</dbReference>
<dbReference type="OMA" id="THVGPWQ"/>
<name>A0A084FW66_PSEDA</name>
<evidence type="ECO:0000256" key="8">
    <source>
        <dbReference type="ARBA" id="ARBA00022840"/>
    </source>
</evidence>
<gene>
    <name evidence="14" type="ORF">SAPIO_CDS10018</name>
</gene>
<dbReference type="VEuPathDB" id="FungiDB:SAPIO_CDS10018"/>
<dbReference type="GeneID" id="27719172"/>